<dbReference type="GeneID" id="40266922"/>
<feature type="transmembrane region" description="Helical" evidence="2">
    <location>
        <begin position="50"/>
        <end position="71"/>
    </location>
</feature>
<keyword evidence="2" id="KW-1133">Transmembrane helix</keyword>
<evidence type="ECO:0000313" key="3">
    <source>
        <dbReference type="EMBL" id="QCS43881.1"/>
    </source>
</evidence>
<gene>
    <name evidence="3" type="ORF">FEJ81_16575</name>
</gene>
<feature type="region of interest" description="Disordered" evidence="1">
    <location>
        <begin position="97"/>
        <end position="122"/>
    </location>
</feature>
<dbReference type="EMBL" id="CP040330">
    <property type="protein sequence ID" value="QCS43881.1"/>
    <property type="molecule type" value="Genomic_DNA"/>
</dbReference>
<keyword evidence="2" id="KW-0472">Membrane</keyword>
<dbReference type="AlphaFoldDB" id="A0A4P8WP62"/>
<dbReference type="KEGG" id="nvr:FEJ81_16575"/>
<sequence length="137" mass="15277">MKFDFDREGFLDFIDESSWVIVTYFGLAILSLLLFGIGGVAIVYELYGVVPALSVFITSLIGYVFFFNIALHASIRKDIAKDTFRILERLENLSEQVDELDDSPSPEEIAEVTGGDPDKIRSGMHAFEVDSNEGDSQ</sequence>
<protein>
    <recommendedName>
        <fullName evidence="5">DUF4282 domain-containing protein</fullName>
    </recommendedName>
</protein>
<feature type="transmembrane region" description="Helical" evidence="2">
    <location>
        <begin position="21"/>
        <end position="44"/>
    </location>
</feature>
<evidence type="ECO:0008006" key="5">
    <source>
        <dbReference type="Google" id="ProtNLM"/>
    </source>
</evidence>
<reference evidence="4" key="1">
    <citation type="submission" date="2019-05" db="EMBL/GenBank/DDBJ databases">
        <title>Genome sequence and methylation pattern of the halophilic Archaeon Natrinema versiforme BOL5-4.</title>
        <authorList>
            <person name="DasSarma P."/>
            <person name="Anton B.P."/>
            <person name="DasSarma S.L."/>
            <person name="Martinez F.L."/>
            <person name="Guzman D."/>
            <person name="Roberts R.J."/>
            <person name="DasSarma S."/>
        </authorList>
    </citation>
    <scope>NUCLEOTIDE SEQUENCE [LARGE SCALE GENOMIC DNA]</scope>
    <source>
        <strain evidence="4">BOL5-4</strain>
    </source>
</reference>
<accession>A0A4P8WP62</accession>
<feature type="compositionally biased region" description="Acidic residues" evidence="1">
    <location>
        <begin position="97"/>
        <end position="110"/>
    </location>
</feature>
<organism evidence="3 4">
    <name type="scientific">Natrinema versiforme</name>
    <dbReference type="NCBI Taxonomy" id="88724"/>
    <lineage>
        <taxon>Archaea</taxon>
        <taxon>Methanobacteriati</taxon>
        <taxon>Methanobacteriota</taxon>
        <taxon>Stenosarchaea group</taxon>
        <taxon>Halobacteria</taxon>
        <taxon>Halobacteriales</taxon>
        <taxon>Natrialbaceae</taxon>
        <taxon>Natrinema</taxon>
    </lineage>
</organism>
<name>A0A4P8WP62_9EURY</name>
<evidence type="ECO:0000313" key="4">
    <source>
        <dbReference type="Proteomes" id="UP000302218"/>
    </source>
</evidence>
<keyword evidence="2" id="KW-0812">Transmembrane</keyword>
<dbReference type="RefSeq" id="WP_138246331.1">
    <property type="nucleotide sequence ID" value="NZ_CP040330.1"/>
</dbReference>
<dbReference type="Proteomes" id="UP000302218">
    <property type="component" value="Chromosome"/>
</dbReference>
<proteinExistence type="predicted"/>
<evidence type="ECO:0000256" key="1">
    <source>
        <dbReference type="SAM" id="MobiDB-lite"/>
    </source>
</evidence>
<evidence type="ECO:0000256" key="2">
    <source>
        <dbReference type="SAM" id="Phobius"/>
    </source>
</evidence>